<evidence type="ECO:0000256" key="2">
    <source>
        <dbReference type="ARBA" id="ARBA00009772"/>
    </source>
</evidence>
<dbReference type="InterPro" id="IPR002010">
    <property type="entry name" value="T3SS_IM_R"/>
</dbReference>
<feature type="transmembrane region" description="Helical" evidence="14">
    <location>
        <begin position="64"/>
        <end position="91"/>
    </location>
</feature>
<dbReference type="InterPro" id="IPR006136">
    <property type="entry name" value="FlhB"/>
</dbReference>
<evidence type="ECO:0000256" key="12">
    <source>
        <dbReference type="ARBA" id="ARBA00023225"/>
    </source>
</evidence>
<keyword evidence="9 14" id="KW-1133">Transmembrane helix</keyword>
<evidence type="ECO:0000256" key="9">
    <source>
        <dbReference type="ARBA" id="ARBA00022989"/>
    </source>
</evidence>
<comment type="subcellular location">
    <subcellularLocation>
        <location evidence="14">Cell membrane</location>
        <topology evidence="14">Multi-pass membrane protein</topology>
    </subcellularLocation>
    <subcellularLocation>
        <location evidence="14">Bacterial flagellum basal body</location>
    </subcellularLocation>
</comment>
<dbReference type="InterPro" id="IPR006303">
    <property type="entry name" value="FliR"/>
</dbReference>
<evidence type="ECO:0000256" key="3">
    <source>
        <dbReference type="ARBA" id="ARBA00010690"/>
    </source>
</evidence>
<evidence type="ECO:0000256" key="6">
    <source>
        <dbReference type="ARBA" id="ARBA00022692"/>
    </source>
</evidence>
<evidence type="ECO:0000313" key="15">
    <source>
        <dbReference type="EMBL" id="SHI39797.1"/>
    </source>
</evidence>
<feature type="transmembrane region" description="Helical" evidence="14">
    <location>
        <begin position="402"/>
        <end position="420"/>
    </location>
</feature>
<dbReference type="PRINTS" id="PR00950">
    <property type="entry name" value="TYPE3IMSPROT"/>
</dbReference>
<dbReference type="EMBL" id="FQZB01000003">
    <property type="protein sequence ID" value="SHI39797.1"/>
    <property type="molecule type" value="Genomic_DNA"/>
</dbReference>
<dbReference type="PANTHER" id="PTHR30531:SF12">
    <property type="entry name" value="FLAGELLAR BIOSYNTHETIC PROTEIN FLHB"/>
    <property type="match status" value="1"/>
</dbReference>
<keyword evidence="10 14" id="KW-0472">Membrane</keyword>
<evidence type="ECO:0000256" key="8">
    <source>
        <dbReference type="ARBA" id="ARBA00022927"/>
    </source>
</evidence>
<keyword evidence="11 14" id="KW-0975">Bacterial flagellum</keyword>
<evidence type="ECO:0000256" key="11">
    <source>
        <dbReference type="ARBA" id="ARBA00023143"/>
    </source>
</evidence>
<feature type="transmembrane region" description="Helical" evidence="14">
    <location>
        <begin position="7"/>
        <end position="28"/>
    </location>
</feature>
<organism evidence="15 16">
    <name type="scientific">Clostridium cavendishii DSM 21758</name>
    <dbReference type="NCBI Taxonomy" id="1121302"/>
    <lineage>
        <taxon>Bacteria</taxon>
        <taxon>Bacillati</taxon>
        <taxon>Bacillota</taxon>
        <taxon>Clostridia</taxon>
        <taxon>Eubacteriales</taxon>
        <taxon>Clostridiaceae</taxon>
        <taxon>Clostridium</taxon>
    </lineage>
</organism>
<proteinExistence type="inferred from homology"/>
<dbReference type="GO" id="GO:0009425">
    <property type="term" value="C:bacterial-type flagellum basal body"/>
    <property type="evidence" value="ECO:0007669"/>
    <property type="project" value="UniProtKB-SubCell"/>
</dbReference>
<dbReference type="FunFam" id="3.40.1690.10:FF:000001">
    <property type="entry name" value="Flagellar biosynthetic protein FlhB"/>
    <property type="match status" value="1"/>
</dbReference>
<evidence type="ECO:0000313" key="16">
    <source>
        <dbReference type="Proteomes" id="UP000184310"/>
    </source>
</evidence>
<feature type="transmembrane region" description="Helical" evidence="14">
    <location>
        <begin position="168"/>
        <end position="192"/>
    </location>
</feature>
<dbReference type="GO" id="GO:0044780">
    <property type="term" value="P:bacterial-type flagellum assembly"/>
    <property type="evidence" value="ECO:0007669"/>
    <property type="project" value="UniProtKB-UniRule"/>
</dbReference>
<dbReference type="NCBIfam" id="TIGR01400">
    <property type="entry name" value="fliR"/>
    <property type="match status" value="1"/>
</dbReference>
<dbReference type="STRING" id="1121302.SAMN02745163_00173"/>
<keyword evidence="8" id="KW-0653">Protein transport</keyword>
<evidence type="ECO:0000256" key="13">
    <source>
        <dbReference type="NCBIfam" id="TIGR01400"/>
    </source>
</evidence>
<keyword evidence="16" id="KW-1185">Reference proteome</keyword>
<protein>
    <recommendedName>
        <fullName evidence="13 14">Flagellar biosynthetic protein FliR</fullName>
    </recommendedName>
</protein>
<evidence type="ECO:0000256" key="1">
    <source>
        <dbReference type="ARBA" id="ARBA00002578"/>
    </source>
</evidence>
<accession>A0A1M6ATN7</accession>
<dbReference type="InterPro" id="IPR006135">
    <property type="entry name" value="T3SS_substrate_exporter"/>
</dbReference>
<feature type="transmembrane region" description="Helical" evidence="14">
    <location>
        <begin position="289"/>
        <end position="309"/>
    </location>
</feature>
<gene>
    <name evidence="15" type="ORF">SAMN02745163_00173</name>
</gene>
<feature type="transmembrane region" description="Helical" evidence="14">
    <location>
        <begin position="212"/>
        <end position="233"/>
    </location>
</feature>
<keyword evidence="15" id="KW-0966">Cell projection</keyword>
<feature type="transmembrane region" description="Helical" evidence="14">
    <location>
        <begin position="349"/>
        <end position="373"/>
    </location>
</feature>
<dbReference type="SUPFAM" id="SSF160544">
    <property type="entry name" value="EscU C-terminal domain-like"/>
    <property type="match status" value="1"/>
</dbReference>
<keyword evidence="7" id="KW-1005">Bacterial flagellum biogenesis</keyword>
<keyword evidence="6 14" id="KW-0812">Transmembrane</keyword>
<evidence type="ECO:0000256" key="10">
    <source>
        <dbReference type="ARBA" id="ARBA00023136"/>
    </source>
</evidence>
<evidence type="ECO:0000256" key="4">
    <source>
        <dbReference type="ARBA" id="ARBA00022448"/>
    </source>
</evidence>
<dbReference type="Gene3D" id="3.40.1690.10">
    <property type="entry name" value="secretion proteins EscU"/>
    <property type="match status" value="1"/>
</dbReference>
<keyword evidence="12" id="KW-1006">Bacterial flagellum protein export</keyword>
<dbReference type="InterPro" id="IPR029025">
    <property type="entry name" value="T3SS_substrate_exporter_C"/>
</dbReference>
<comment type="function">
    <text evidence="1 14">Role in flagellar biosynthesis.</text>
</comment>
<dbReference type="AlphaFoldDB" id="A0A1M6ATN7"/>
<keyword evidence="5 14" id="KW-1003">Cell membrane</keyword>
<evidence type="ECO:0000256" key="5">
    <source>
        <dbReference type="ARBA" id="ARBA00022475"/>
    </source>
</evidence>
<dbReference type="GO" id="GO:0006605">
    <property type="term" value="P:protein targeting"/>
    <property type="evidence" value="ECO:0007669"/>
    <property type="project" value="UniProtKB-UniRule"/>
</dbReference>
<keyword evidence="15" id="KW-0969">Cilium</keyword>
<evidence type="ECO:0000256" key="7">
    <source>
        <dbReference type="ARBA" id="ARBA00022795"/>
    </source>
</evidence>
<dbReference type="Pfam" id="PF01312">
    <property type="entry name" value="Bac_export_2"/>
    <property type="match status" value="1"/>
</dbReference>
<comment type="similarity">
    <text evidence="3">Belongs to the type III secretion exporter family.</text>
</comment>
<dbReference type="Proteomes" id="UP000184310">
    <property type="component" value="Unassembled WGS sequence"/>
</dbReference>
<reference evidence="15 16" key="1">
    <citation type="submission" date="2016-11" db="EMBL/GenBank/DDBJ databases">
        <authorList>
            <person name="Jaros S."/>
            <person name="Januszkiewicz K."/>
            <person name="Wedrychowicz H."/>
        </authorList>
    </citation>
    <scope>NUCLEOTIDE SEQUENCE [LARGE SCALE GENOMIC DNA]</scope>
    <source>
        <strain evidence="15 16">DSM 21758</strain>
    </source>
</reference>
<feature type="transmembrane region" description="Helical" evidence="14">
    <location>
        <begin position="34"/>
        <end position="52"/>
    </location>
</feature>
<dbReference type="NCBIfam" id="NF009411">
    <property type="entry name" value="PRK12772.1"/>
    <property type="match status" value="1"/>
</dbReference>
<name>A0A1M6ATN7_9CLOT</name>
<dbReference type="RefSeq" id="WP_072984327.1">
    <property type="nucleotide sequence ID" value="NZ_FQZB01000003.1"/>
</dbReference>
<feature type="transmembrane region" description="Helical" evidence="14">
    <location>
        <begin position="445"/>
        <end position="467"/>
    </location>
</feature>
<evidence type="ECO:0000256" key="14">
    <source>
        <dbReference type="RuleBase" id="RU362071"/>
    </source>
</evidence>
<dbReference type="OrthoDB" id="9807950at2"/>
<keyword evidence="15" id="KW-0282">Flagellum</keyword>
<dbReference type="PANTHER" id="PTHR30531">
    <property type="entry name" value="FLAGELLAR BIOSYNTHETIC PROTEIN FLHB"/>
    <property type="match status" value="1"/>
</dbReference>
<dbReference type="NCBIfam" id="TIGR00328">
    <property type="entry name" value="flhB"/>
    <property type="match status" value="1"/>
</dbReference>
<keyword evidence="4" id="KW-0813">Transport</keyword>
<dbReference type="Gene3D" id="6.10.250.2080">
    <property type="match status" value="1"/>
</dbReference>
<dbReference type="GO" id="GO:0009306">
    <property type="term" value="P:protein secretion"/>
    <property type="evidence" value="ECO:0007669"/>
    <property type="project" value="InterPro"/>
</dbReference>
<sequence>MINTAFFIVLILVFLRLLTFFTITTIFFPTGTPNILKVFFVLIIAYITVSTMNYETIGNVAMDFYFILSCVNEIMTGITLGYITSLCFYFIEMAGSLMDMHIGLGMLSMFDPNTKNTSTLLSRLMYFIAILIFFLVDGHHLFIKVLIQSFDIVNVGKTIIFQSNLTNVLTAFIKFFAIGIQIAVPIALIILFTDLTMGLVSRTVPQLNIMILGLPVKLLVGISSFLLILPMIVKIMTSSFNSILDIFNSIFHALPLVIIFMSDDKTEEATPKKKSEAKKKGQIPRSKDVGLAFTLLTCTLVISVLATTVTKNMQENLLYYLSNGFPKDLTEGYVKTRVVSTMWVMAKTYLPIVIPIMIAGIVASLMQTGFVFIKEPLKPSLGKLNPLKGLKNMFSKRSFVDLIKNLIVVTVLSYIGYSFVKDNYETIMKIGSLSLPSMGIEVKNLVVGIFSKITIVLIVIALADYVFQKRMHNKDMKMSKQEVKEEYKQMEGDPQLKGKIKQKQREIATRRMMQAVPDATVIITNPTHIAIALKYEEGGMEAPKVVAKGADHLAVKIKELAKENDVPILENKPLARLMYETVEIDQDIPGDMYQAVAEILAIVYKLKKKK</sequence>
<comment type="similarity">
    <text evidence="2 14">Belongs to the FliR/MopE/SpaR family.</text>
</comment>
<feature type="transmembrane region" description="Helical" evidence="14">
    <location>
        <begin position="124"/>
        <end position="147"/>
    </location>
</feature>
<dbReference type="GO" id="GO:0005886">
    <property type="term" value="C:plasma membrane"/>
    <property type="evidence" value="ECO:0007669"/>
    <property type="project" value="UniProtKB-SubCell"/>
</dbReference>
<dbReference type="Pfam" id="PF01311">
    <property type="entry name" value="Bac_export_1"/>
    <property type="match status" value="1"/>
</dbReference>